<dbReference type="RefSeq" id="XP_007316620.1">
    <property type="nucleotide sequence ID" value="XM_007316558.1"/>
</dbReference>
<dbReference type="EMBL" id="GL945432">
    <property type="protein sequence ID" value="EGO26447.1"/>
    <property type="molecule type" value="Genomic_DNA"/>
</dbReference>
<dbReference type="KEGG" id="sla:SERLADRAFT_385128"/>
<dbReference type="AlphaFoldDB" id="F8NSJ2"/>
<proteinExistence type="predicted"/>
<evidence type="ECO:0000313" key="2">
    <source>
        <dbReference type="EMBL" id="EGO26447.1"/>
    </source>
</evidence>
<protein>
    <submittedName>
        <fullName evidence="2">Uncharacterized protein</fullName>
    </submittedName>
</protein>
<dbReference type="Proteomes" id="UP000008064">
    <property type="component" value="Unassembled WGS sequence"/>
</dbReference>
<reference evidence="3" key="1">
    <citation type="journal article" date="2011" name="Science">
        <title>The plant cell wall-decomposing machinery underlies the functional diversity of forest fungi.</title>
        <authorList>
            <person name="Eastwood D.C."/>
            <person name="Floudas D."/>
            <person name="Binder M."/>
            <person name="Majcherczyk A."/>
            <person name="Schneider P."/>
            <person name="Aerts A."/>
            <person name="Asiegbu F.O."/>
            <person name="Baker S.E."/>
            <person name="Barry K."/>
            <person name="Bendiksby M."/>
            <person name="Blumentritt M."/>
            <person name="Coutinho P.M."/>
            <person name="Cullen D."/>
            <person name="de Vries R.P."/>
            <person name="Gathman A."/>
            <person name="Goodell B."/>
            <person name="Henrissat B."/>
            <person name="Ihrmark K."/>
            <person name="Kauserud H."/>
            <person name="Kohler A."/>
            <person name="LaButti K."/>
            <person name="Lapidus A."/>
            <person name="Lavin J.L."/>
            <person name="Lee Y.-H."/>
            <person name="Lindquist E."/>
            <person name="Lilly W."/>
            <person name="Lucas S."/>
            <person name="Morin E."/>
            <person name="Murat C."/>
            <person name="Oguiza J.A."/>
            <person name="Park J."/>
            <person name="Pisabarro A.G."/>
            <person name="Riley R."/>
            <person name="Rosling A."/>
            <person name="Salamov A."/>
            <person name="Schmidt O."/>
            <person name="Schmutz J."/>
            <person name="Skrede I."/>
            <person name="Stenlid J."/>
            <person name="Wiebenga A."/>
            <person name="Xie X."/>
            <person name="Kuees U."/>
            <person name="Hibbett D.S."/>
            <person name="Hoffmeister D."/>
            <person name="Hoegberg N."/>
            <person name="Martin F."/>
            <person name="Grigoriev I.V."/>
            <person name="Watkinson S.C."/>
        </authorList>
    </citation>
    <scope>NUCLEOTIDE SEQUENCE [LARGE SCALE GENOMIC DNA]</scope>
    <source>
        <strain evidence="3">S7.9</strain>
    </source>
</reference>
<evidence type="ECO:0000313" key="3">
    <source>
        <dbReference type="Proteomes" id="UP000008064"/>
    </source>
</evidence>
<feature type="signal peptide" evidence="1">
    <location>
        <begin position="1"/>
        <end position="24"/>
    </location>
</feature>
<gene>
    <name evidence="2" type="ORF">SERLADRAFT_385128</name>
</gene>
<dbReference type="OrthoDB" id="6039950at2759"/>
<sequence length="84" mass="8870">MRVFSLPASLSWGAILSSLGFVNALVAFPSVVVPIQNGFNNQAASVYGDTGNFDGNGSTFAAQYLGCTMELRMIYQPFGAKATI</sequence>
<organism evidence="3">
    <name type="scientific">Serpula lacrymans var. lacrymans (strain S7.9)</name>
    <name type="common">Dry rot fungus</name>
    <dbReference type="NCBI Taxonomy" id="578457"/>
    <lineage>
        <taxon>Eukaryota</taxon>
        <taxon>Fungi</taxon>
        <taxon>Dikarya</taxon>
        <taxon>Basidiomycota</taxon>
        <taxon>Agaricomycotina</taxon>
        <taxon>Agaricomycetes</taxon>
        <taxon>Agaricomycetidae</taxon>
        <taxon>Boletales</taxon>
        <taxon>Coniophorineae</taxon>
        <taxon>Serpulaceae</taxon>
        <taxon>Serpula</taxon>
    </lineage>
</organism>
<feature type="chain" id="PRO_5003375937" evidence="1">
    <location>
        <begin position="25"/>
        <end position="84"/>
    </location>
</feature>
<accession>F8NSJ2</accession>
<keyword evidence="1" id="KW-0732">Signal</keyword>
<feature type="non-terminal residue" evidence="2">
    <location>
        <position position="84"/>
    </location>
</feature>
<evidence type="ECO:0000256" key="1">
    <source>
        <dbReference type="SAM" id="SignalP"/>
    </source>
</evidence>
<name>F8NSJ2_SERL9</name>
<dbReference type="HOGENOM" id="CLU_2533780_0_0_1"/>
<dbReference type="GeneID" id="18811133"/>